<feature type="transmembrane region" description="Helical" evidence="1">
    <location>
        <begin position="92"/>
        <end position="111"/>
    </location>
</feature>
<proteinExistence type="predicted"/>
<feature type="transmembrane region" description="Helical" evidence="1">
    <location>
        <begin position="12"/>
        <end position="34"/>
    </location>
</feature>
<keyword evidence="1" id="KW-0812">Transmembrane</keyword>
<evidence type="ECO:0000256" key="1">
    <source>
        <dbReference type="SAM" id="Phobius"/>
    </source>
</evidence>
<reference evidence="3 5" key="2">
    <citation type="submission" date="2020-07" db="EMBL/GenBank/DDBJ databases">
        <title>Sequencing the genomes of 1000 actinobacteria strains.</title>
        <authorList>
            <person name="Klenk H.-P."/>
        </authorList>
    </citation>
    <scope>NUCLEOTIDE SEQUENCE [LARGE SCALE GENOMIC DNA]</scope>
    <source>
        <strain evidence="3 5">DSM 41455</strain>
    </source>
</reference>
<sequence>MKNTQPWKSFAPVAVNLLLGIPAIVPCFLVWYVLSNGPLAELGWTSRDPNEDDGILLWLVIVVPVVLLFGGLWGLVNIWLRRRLFDGPPPYPYWLLCATASLVPFFVGISIG</sequence>
<organism evidence="2 4">
    <name type="scientific">Streptomyces fulvorobeus</name>
    <dbReference type="NCBI Taxonomy" id="284028"/>
    <lineage>
        <taxon>Bacteria</taxon>
        <taxon>Bacillati</taxon>
        <taxon>Actinomycetota</taxon>
        <taxon>Actinomycetes</taxon>
        <taxon>Kitasatosporales</taxon>
        <taxon>Streptomycetaceae</taxon>
        <taxon>Streptomyces</taxon>
    </lineage>
</organism>
<keyword evidence="1" id="KW-1133">Transmembrane helix</keyword>
<dbReference type="EMBL" id="JACCCF010000001">
    <property type="protein sequence ID" value="NYE44771.1"/>
    <property type="molecule type" value="Genomic_DNA"/>
</dbReference>
<dbReference type="EMBL" id="BLWC01000001">
    <property type="protein sequence ID" value="GFN01333.1"/>
    <property type="molecule type" value="Genomic_DNA"/>
</dbReference>
<feature type="transmembrane region" description="Helical" evidence="1">
    <location>
        <begin position="54"/>
        <end position="80"/>
    </location>
</feature>
<accession>A0A7J0CFP8</accession>
<protein>
    <recommendedName>
        <fullName evidence="6">Integral membrane protein</fullName>
    </recommendedName>
</protein>
<name>A0A7J0CFP8_9ACTN</name>
<dbReference type="Proteomes" id="UP000530403">
    <property type="component" value="Unassembled WGS sequence"/>
</dbReference>
<evidence type="ECO:0000313" key="2">
    <source>
        <dbReference type="EMBL" id="GFN01333.1"/>
    </source>
</evidence>
<keyword evidence="1" id="KW-0472">Membrane</keyword>
<evidence type="ECO:0000313" key="3">
    <source>
        <dbReference type="EMBL" id="NYE44771.1"/>
    </source>
</evidence>
<dbReference type="Proteomes" id="UP000498980">
    <property type="component" value="Unassembled WGS sequence"/>
</dbReference>
<evidence type="ECO:0000313" key="5">
    <source>
        <dbReference type="Proteomes" id="UP000530403"/>
    </source>
</evidence>
<gene>
    <name evidence="3" type="ORF">HEB29_005782</name>
    <name evidence="2" type="ORF">Sfulv_61430</name>
</gene>
<reference evidence="2 4" key="1">
    <citation type="submission" date="2020-05" db="EMBL/GenBank/DDBJ databases">
        <title>Whole genome shotgun sequence of Streptomyces fulvorobeus NBRC 15897.</title>
        <authorList>
            <person name="Komaki H."/>
            <person name="Tamura T."/>
        </authorList>
    </citation>
    <scope>NUCLEOTIDE SEQUENCE [LARGE SCALE GENOMIC DNA]</scope>
    <source>
        <strain evidence="2 4">NBRC 15897</strain>
    </source>
</reference>
<evidence type="ECO:0008006" key="6">
    <source>
        <dbReference type="Google" id="ProtNLM"/>
    </source>
</evidence>
<dbReference type="RefSeq" id="WP_173317390.1">
    <property type="nucleotide sequence ID" value="NZ_BAAAUE010000021.1"/>
</dbReference>
<dbReference type="AlphaFoldDB" id="A0A7J0CFP8"/>
<evidence type="ECO:0000313" key="4">
    <source>
        <dbReference type="Proteomes" id="UP000498980"/>
    </source>
</evidence>
<keyword evidence="4" id="KW-1185">Reference proteome</keyword>
<comment type="caution">
    <text evidence="2">The sequence shown here is derived from an EMBL/GenBank/DDBJ whole genome shotgun (WGS) entry which is preliminary data.</text>
</comment>